<sequence length="247" mass="27406">MKRSCGPLFSAIRTDGTANGKSFRQARGFGRMYTSLLRFRHSIQRWKRREICTEMWIRGNRRTPGWMYMFREGDGAATVNRGGTDICKTHSLQTKLLETRGNAPKMRSAYGNPHQSAAGIGAILDTPLNIQQPLDKRHNPRNQHFQRRAAAAVERRIGRDSDADEVGCMSESRGGYFAVLRAEGSPYGRKASSSRFFGGFCPRALGDDQVGKTIEYEGSSSAGGGSVRAGALKGRRQQSGEKERHTM</sequence>
<comment type="caution">
    <text evidence="2">The sequence shown here is derived from an EMBL/GenBank/DDBJ whole genome shotgun (WGS) entry which is preliminary data.</text>
</comment>
<feature type="compositionally biased region" description="Basic and acidic residues" evidence="1">
    <location>
        <begin position="238"/>
        <end position="247"/>
    </location>
</feature>
<gene>
    <name evidence="2" type="ORF">R3P38DRAFT_2806460</name>
</gene>
<keyword evidence="3" id="KW-1185">Reference proteome</keyword>
<protein>
    <submittedName>
        <fullName evidence="2">Uncharacterized protein</fullName>
    </submittedName>
</protein>
<feature type="region of interest" description="Disordered" evidence="1">
    <location>
        <begin position="215"/>
        <end position="247"/>
    </location>
</feature>
<organism evidence="2 3">
    <name type="scientific">Favolaschia claudopus</name>
    <dbReference type="NCBI Taxonomy" id="2862362"/>
    <lineage>
        <taxon>Eukaryota</taxon>
        <taxon>Fungi</taxon>
        <taxon>Dikarya</taxon>
        <taxon>Basidiomycota</taxon>
        <taxon>Agaricomycotina</taxon>
        <taxon>Agaricomycetes</taxon>
        <taxon>Agaricomycetidae</taxon>
        <taxon>Agaricales</taxon>
        <taxon>Marasmiineae</taxon>
        <taxon>Mycenaceae</taxon>
        <taxon>Favolaschia</taxon>
    </lineage>
</organism>
<dbReference type="Proteomes" id="UP001362999">
    <property type="component" value="Unassembled WGS sequence"/>
</dbReference>
<evidence type="ECO:0000313" key="2">
    <source>
        <dbReference type="EMBL" id="KAK6984444.1"/>
    </source>
</evidence>
<name>A0AAV9ZJQ6_9AGAR</name>
<evidence type="ECO:0000313" key="3">
    <source>
        <dbReference type="Proteomes" id="UP001362999"/>
    </source>
</evidence>
<reference evidence="2 3" key="1">
    <citation type="journal article" date="2024" name="J Genomics">
        <title>Draft genome sequencing and assembly of Favolaschia claudopus CIRM-BRFM 2984 isolated from oak limbs.</title>
        <authorList>
            <person name="Navarro D."/>
            <person name="Drula E."/>
            <person name="Chaduli D."/>
            <person name="Cazenave R."/>
            <person name="Ahrendt S."/>
            <person name="Wang J."/>
            <person name="Lipzen A."/>
            <person name="Daum C."/>
            <person name="Barry K."/>
            <person name="Grigoriev I.V."/>
            <person name="Favel A."/>
            <person name="Rosso M.N."/>
            <person name="Martin F."/>
        </authorList>
    </citation>
    <scope>NUCLEOTIDE SEQUENCE [LARGE SCALE GENOMIC DNA]</scope>
    <source>
        <strain evidence="2 3">CIRM-BRFM 2984</strain>
    </source>
</reference>
<dbReference type="EMBL" id="JAWWNJ010000137">
    <property type="protein sequence ID" value="KAK6984444.1"/>
    <property type="molecule type" value="Genomic_DNA"/>
</dbReference>
<evidence type="ECO:0000256" key="1">
    <source>
        <dbReference type="SAM" id="MobiDB-lite"/>
    </source>
</evidence>
<accession>A0AAV9ZJQ6</accession>
<proteinExistence type="predicted"/>
<dbReference type="AlphaFoldDB" id="A0AAV9ZJQ6"/>